<evidence type="ECO:0000256" key="13">
    <source>
        <dbReference type="ARBA" id="ARBA00025370"/>
    </source>
</evidence>
<dbReference type="Gene3D" id="2.30.29.220">
    <property type="entry name" value="Structure-specific recognition protein (SSRP1)"/>
    <property type="match status" value="1"/>
</dbReference>
<feature type="transmembrane region" description="Helical" evidence="16">
    <location>
        <begin position="172"/>
        <end position="192"/>
    </location>
</feature>
<dbReference type="Pfam" id="PF17292">
    <property type="entry name" value="POB3_N"/>
    <property type="match status" value="1"/>
</dbReference>
<dbReference type="PROSITE" id="PS51133">
    <property type="entry name" value="ZF_TFIIS_2"/>
    <property type="match status" value="1"/>
</dbReference>
<evidence type="ECO:0000259" key="17">
    <source>
        <dbReference type="PROSITE" id="PS51133"/>
    </source>
</evidence>
<evidence type="ECO:0000256" key="2">
    <source>
        <dbReference type="ARBA" id="ARBA00010060"/>
    </source>
</evidence>
<keyword evidence="9" id="KW-0805">Transcription regulation</keyword>
<keyword evidence="19" id="KW-1185">Reference proteome</keyword>
<dbReference type="SUPFAM" id="SSF57783">
    <property type="entry name" value="Zinc beta-ribbon"/>
    <property type="match status" value="1"/>
</dbReference>
<feature type="compositionally biased region" description="Polar residues" evidence="15">
    <location>
        <begin position="709"/>
        <end position="724"/>
    </location>
</feature>
<keyword evidence="16" id="KW-1133">Transmembrane helix</keyword>
<dbReference type="Pfam" id="PF01096">
    <property type="entry name" value="Zn_ribbon_TFIIS"/>
    <property type="match status" value="1"/>
</dbReference>
<dbReference type="SUPFAM" id="SSF52540">
    <property type="entry name" value="P-loop containing nucleoside triphosphate hydrolases"/>
    <property type="match status" value="1"/>
</dbReference>
<dbReference type="InterPro" id="IPR001222">
    <property type="entry name" value="Znf_TFIIS"/>
</dbReference>
<feature type="transmembrane region" description="Helical" evidence="16">
    <location>
        <begin position="350"/>
        <end position="369"/>
    </location>
</feature>
<keyword evidence="12" id="KW-0539">Nucleus</keyword>
<dbReference type="InterPro" id="IPR034014">
    <property type="entry name" value="Zn_ribbon_RPC11_C"/>
</dbReference>
<comment type="similarity">
    <text evidence="2">Belongs to the SSRP1 family.</text>
</comment>
<evidence type="ECO:0000256" key="14">
    <source>
        <dbReference type="PROSITE-ProRule" id="PRU00472"/>
    </source>
</evidence>
<dbReference type="InterPro" id="IPR035417">
    <property type="entry name" value="SSRP1/POB3_N"/>
</dbReference>
<dbReference type="InterPro" id="IPR013719">
    <property type="entry name" value="RTT106/SPT16-like_middle_dom"/>
</dbReference>
<protein>
    <submittedName>
        <fullName evidence="18">FACT complex subunit</fullName>
    </submittedName>
</protein>
<dbReference type="Gene3D" id="2.20.25.10">
    <property type="match status" value="1"/>
</dbReference>
<dbReference type="FunFam" id="2.30.29.150:FF:000001">
    <property type="entry name" value="Fact complex subunit ssrp1"/>
    <property type="match status" value="1"/>
</dbReference>
<feature type="transmembrane region" description="Helical" evidence="16">
    <location>
        <begin position="204"/>
        <end position="226"/>
    </location>
</feature>
<feature type="compositionally biased region" description="Acidic residues" evidence="15">
    <location>
        <begin position="1063"/>
        <end position="1072"/>
    </location>
</feature>
<comment type="function">
    <text evidence="13">Component of the FACT complex, a general chromatin factor that acts to reorganize nucleosomes. The FACT complex is involved in multiple processes that require DNA as a template such as mRNA elongation, DNA replication and DNA repair. During transcription elongation the FACT complex acts as a histone chaperone that both destabilizes and restores nucleosomal structure. It facilitates the passage of RNA polymerase II and transcription by promoting the dissociation of one histone H2A-H2B dimer from the nucleosome, then subsequently promotes the reestablishment of the nucleosome following the passage of RNA polymerase II.</text>
</comment>
<feature type="compositionally biased region" description="Acidic residues" evidence="15">
    <location>
        <begin position="1094"/>
        <end position="1106"/>
    </location>
</feature>
<dbReference type="GO" id="GO:0006260">
    <property type="term" value="P:DNA replication"/>
    <property type="evidence" value="ECO:0007669"/>
    <property type="project" value="UniProtKB-KW"/>
</dbReference>
<dbReference type="GO" id="GO:0008270">
    <property type="term" value="F:zinc ion binding"/>
    <property type="evidence" value="ECO:0007669"/>
    <property type="project" value="UniProtKB-KW"/>
</dbReference>
<evidence type="ECO:0000256" key="1">
    <source>
        <dbReference type="ARBA" id="ARBA00004286"/>
    </source>
</evidence>
<feature type="region of interest" description="Disordered" evidence="15">
    <location>
        <begin position="709"/>
        <end position="793"/>
    </location>
</feature>
<feature type="compositionally biased region" description="Acidic residues" evidence="15">
    <location>
        <begin position="1113"/>
        <end position="1124"/>
    </location>
</feature>
<dbReference type="GO" id="GO:0042393">
    <property type="term" value="F:histone binding"/>
    <property type="evidence" value="ECO:0007669"/>
    <property type="project" value="TreeGrafter"/>
</dbReference>
<evidence type="ECO:0000256" key="12">
    <source>
        <dbReference type="ARBA" id="ARBA00023242"/>
    </source>
</evidence>
<evidence type="ECO:0000256" key="9">
    <source>
        <dbReference type="ARBA" id="ARBA00023015"/>
    </source>
</evidence>
<comment type="subcellular location">
    <subcellularLocation>
        <location evidence="1">Chromosome</location>
    </subcellularLocation>
</comment>
<keyword evidence="8" id="KW-0862">Zinc</keyword>
<gene>
    <name evidence="18" type="primary">POB3</name>
    <name evidence="18" type="ORF">MNAN1_003984</name>
</gene>
<dbReference type="EMBL" id="CP119899">
    <property type="protein sequence ID" value="WFD28967.1"/>
    <property type="molecule type" value="Genomic_DNA"/>
</dbReference>
<dbReference type="InterPro" id="IPR011993">
    <property type="entry name" value="PH-like_dom_sf"/>
</dbReference>
<dbReference type="InterPro" id="IPR050454">
    <property type="entry name" value="RTT106/SSRP1_HistChap/FACT"/>
</dbReference>
<evidence type="ECO:0000256" key="4">
    <source>
        <dbReference type="ARBA" id="ARBA00022705"/>
    </source>
</evidence>
<keyword evidence="4" id="KW-0235">DNA replication</keyword>
<feature type="domain" description="TFIIS-type" evidence="17">
    <location>
        <begin position="32"/>
        <end position="71"/>
    </location>
</feature>
<dbReference type="Proteomes" id="UP001213623">
    <property type="component" value="Chromosome 8"/>
</dbReference>
<keyword evidence="3" id="KW-0158">Chromosome</keyword>
<dbReference type="Pfam" id="PF21103">
    <property type="entry name" value="PH1_SSRP1-like"/>
    <property type="match status" value="1"/>
</dbReference>
<keyword evidence="16" id="KW-0812">Transmembrane</keyword>
<evidence type="ECO:0000256" key="16">
    <source>
        <dbReference type="SAM" id="Phobius"/>
    </source>
</evidence>
<dbReference type="PANTHER" id="PTHR45849:SF1">
    <property type="entry name" value="FACT COMPLEX SUBUNIT SSRP1"/>
    <property type="match status" value="1"/>
</dbReference>
<evidence type="ECO:0000256" key="11">
    <source>
        <dbReference type="ARBA" id="ARBA00023204"/>
    </source>
</evidence>
<dbReference type="Gene3D" id="3.40.50.300">
    <property type="entry name" value="P-loop containing nucleotide triphosphate hydrolases"/>
    <property type="match status" value="1"/>
</dbReference>
<evidence type="ECO:0000256" key="10">
    <source>
        <dbReference type="ARBA" id="ARBA00023163"/>
    </source>
</evidence>
<dbReference type="Gene3D" id="2.30.29.150">
    <property type="match status" value="1"/>
</dbReference>
<keyword evidence="7 14" id="KW-0863">Zinc-finger</keyword>
<dbReference type="SMART" id="SM00440">
    <property type="entry name" value="ZnF_C2C2"/>
    <property type="match status" value="1"/>
</dbReference>
<accession>A0AAF0EV16</accession>
<dbReference type="PRINTS" id="PR00887">
    <property type="entry name" value="SSRCOGNITION"/>
</dbReference>
<feature type="compositionally biased region" description="Acidic residues" evidence="15">
    <location>
        <begin position="771"/>
        <end position="792"/>
    </location>
</feature>
<dbReference type="InterPro" id="IPR024954">
    <property type="entry name" value="SSRP1_DD"/>
</dbReference>
<evidence type="ECO:0000256" key="15">
    <source>
        <dbReference type="SAM" id="MobiDB-lite"/>
    </source>
</evidence>
<dbReference type="Pfam" id="PF03531">
    <property type="entry name" value="SSrecog"/>
    <property type="match status" value="1"/>
</dbReference>
<feature type="transmembrane region" description="Helical" evidence="16">
    <location>
        <begin position="85"/>
        <end position="104"/>
    </location>
</feature>
<organism evidence="18 19">
    <name type="scientific">Malassezia nana</name>
    <dbReference type="NCBI Taxonomy" id="180528"/>
    <lineage>
        <taxon>Eukaryota</taxon>
        <taxon>Fungi</taxon>
        <taxon>Dikarya</taxon>
        <taxon>Basidiomycota</taxon>
        <taxon>Ustilaginomycotina</taxon>
        <taxon>Malasseziomycetes</taxon>
        <taxon>Malasseziales</taxon>
        <taxon>Malasseziaceae</taxon>
        <taxon>Malassezia</taxon>
    </lineage>
</organism>
<dbReference type="GO" id="GO:0006281">
    <property type="term" value="P:DNA repair"/>
    <property type="evidence" value="ECO:0007669"/>
    <property type="project" value="UniProtKB-KW"/>
</dbReference>
<dbReference type="CDD" id="cd13230">
    <property type="entry name" value="PH1_SSRP1-like"/>
    <property type="match status" value="1"/>
</dbReference>
<dbReference type="InterPro" id="IPR048993">
    <property type="entry name" value="SSRP1-like_PH1"/>
</dbReference>
<evidence type="ECO:0000256" key="5">
    <source>
        <dbReference type="ARBA" id="ARBA00022723"/>
    </source>
</evidence>
<dbReference type="Gene3D" id="2.30.29.30">
    <property type="entry name" value="Pleckstrin-homology domain (PH domain)/Phosphotyrosine-binding domain (PTB)"/>
    <property type="match status" value="2"/>
</dbReference>
<evidence type="ECO:0000256" key="8">
    <source>
        <dbReference type="ARBA" id="ARBA00022833"/>
    </source>
</evidence>
<dbReference type="Pfam" id="PF08512">
    <property type="entry name" value="Rttp106-like_middle"/>
    <property type="match status" value="1"/>
</dbReference>
<evidence type="ECO:0000256" key="3">
    <source>
        <dbReference type="ARBA" id="ARBA00022454"/>
    </source>
</evidence>
<dbReference type="CDD" id="cd13231">
    <property type="entry name" value="PH2_SSRP1-like"/>
    <property type="match status" value="1"/>
</dbReference>
<dbReference type="GO" id="GO:0003677">
    <property type="term" value="F:DNA binding"/>
    <property type="evidence" value="ECO:0007669"/>
    <property type="project" value="InterPro"/>
</dbReference>
<keyword evidence="10" id="KW-0804">Transcription</keyword>
<keyword evidence="16" id="KW-0472">Membrane</keyword>
<name>A0AAF0EV16_9BASI</name>
<evidence type="ECO:0000256" key="6">
    <source>
        <dbReference type="ARBA" id="ARBA00022763"/>
    </source>
</evidence>
<dbReference type="InterPro" id="IPR038167">
    <property type="entry name" value="SSRP1_sf"/>
</dbReference>
<feature type="transmembrane region" description="Helical" evidence="16">
    <location>
        <begin position="141"/>
        <end position="160"/>
    </location>
</feature>
<dbReference type="GO" id="GO:0035101">
    <property type="term" value="C:FACT complex"/>
    <property type="evidence" value="ECO:0007669"/>
    <property type="project" value="TreeGrafter"/>
</dbReference>
<reference evidence="18" key="1">
    <citation type="submission" date="2023-03" db="EMBL/GenBank/DDBJ databases">
        <title>Mating type loci evolution in Malassezia.</title>
        <authorList>
            <person name="Coelho M.A."/>
        </authorList>
    </citation>
    <scope>NUCLEOTIDE SEQUENCE</scope>
    <source>
        <strain evidence="18">CBS 9557</strain>
    </source>
</reference>
<dbReference type="CDD" id="cd10509">
    <property type="entry name" value="Zn-ribbon_RPC11"/>
    <property type="match status" value="1"/>
</dbReference>
<sequence>MDFQVTSRMYLQRKQVDDVMGGEDSWKNVDSTDATCPKCDNARAYFMQLQIRSADEPMARELTWLPGLRWFVPAHLLQQKTDYEALLWSTFLSACVSYCVALTARCLQHTSQQEDPFSFNLVGFGIMLCTHSNVSAMKPNAHIYLIILTSVVELLGINILRCWSRSPISRLTFSSFLSIVILSHYLFTSFWSKEYPPFYHTFRLFEVSIISIVLSTLGLLVLTQYLSTGHLRPLHLGLSSTAMPRLSDDFYLALLRLASECMHMSRLHGMGRELPPPPMPLHTYVELSSDGHASLEHGLENLERLASSGWNGYANEVRDVRVKPPEHIDSIAGLHGSDKVQAACKLTMDLYYMLLHILGIVYGYVSPYLPSMPESIRRIPRYVRLFWHGRNGEARREARLARALEEEREKVAEREQAKSMYEAFRRRQLIRAAYARHAHAPQAWSSLEDLDPIELISLASDLQETGATAFQDVLLKHMVRPDHAPPLTRHAYRQMAQASQKGTDPIWAPHASQMELQAPAASDQHTNAELLRVLQMQRSNKLESLSDHALDRERSRLCVFENIYHGSGKVLGRIRFSNVGLGWKPIEDGATVTIPAEQMVSFAWLRVARQFQLRITLKFEGQSERRSMFENFQREDHAKLEQVLRECYDKPLETIEVSTRGWNWGSAEVDDYDMKFLVRDKLAFSVPLANIANSNIAGRTEVSMEFLNPQEQEPEQNTGASSKMSGLPFHGPKKNRTDELVEMRLYIPGQVEKEEDEGEAEEGEAVKSEDKEGEDEEEEDKDEEEEEEEDESAALAFHNAIKAKADIGQVAGDGILVLKEVLVLTPRGRYDIDLFPSFLRLRGKTYDYKILYSSITQLFLLPKPDDIHVMFIVALEPPIRQGQTRYPFLVLQFPREEEMDAELNLDDETIQTKYEGKLKKRYEEPTFRIVTNLFRVLSQKKVHVPTGFTNSTGQESVRCNVKANDGTLYPLNKSMIWVSKQPVLIPYADVHQIVFSRVGGAIASAKTFDLRVELRHGTDHSFQSVNREELDSLISFFSERKIRIKNELIDDGMSVNAAVDALLGDDDDDEGDDVKRSHSDSDEEGTSHSTNKLEDEDFEAESEDDGGSPSENSSDEDDDDVVPSDDEKPQAKKARMDRGGARRGDDFTPPKSEIPWNETWHVQDWDTPHGSCDYRRLERTLCYFQEHRELPKDFQSTEYRRGNYDCSLPASKLALWRQRFHDRGNAQPVHTNKNAPAKKVAVLIVEGFLIYYDAALRRLFDLRLFLRVSRATMLRRRIERKNYVLEDGEVWEDPPFYFDEIVWPAYVEAHGKMFERGDVEHGALIQPESDDAPDGGPVKDMILLESERCSKEEANDLACQAILSFVYPTIYSH</sequence>
<evidence type="ECO:0000313" key="19">
    <source>
        <dbReference type="Proteomes" id="UP001213623"/>
    </source>
</evidence>
<dbReference type="SUPFAM" id="SSF50729">
    <property type="entry name" value="PH domain-like"/>
    <property type="match status" value="1"/>
</dbReference>
<evidence type="ECO:0000313" key="18">
    <source>
        <dbReference type="EMBL" id="WFD28967.1"/>
    </source>
</evidence>
<feature type="compositionally biased region" description="Basic and acidic residues" evidence="15">
    <location>
        <begin position="1125"/>
        <end position="1148"/>
    </location>
</feature>
<keyword evidence="11" id="KW-0234">DNA repair</keyword>
<dbReference type="GO" id="GO:0031491">
    <property type="term" value="F:nucleosome binding"/>
    <property type="evidence" value="ECO:0007669"/>
    <property type="project" value="TreeGrafter"/>
</dbReference>
<dbReference type="PANTHER" id="PTHR45849">
    <property type="entry name" value="FACT COMPLEX SUBUNIT SSRP1"/>
    <property type="match status" value="1"/>
</dbReference>
<evidence type="ECO:0000256" key="7">
    <source>
        <dbReference type="ARBA" id="ARBA00022771"/>
    </source>
</evidence>
<feature type="region of interest" description="Disordered" evidence="15">
    <location>
        <begin position="1063"/>
        <end position="1155"/>
    </location>
</feature>
<proteinExistence type="inferred from homology"/>
<dbReference type="InterPro" id="IPR027417">
    <property type="entry name" value="P-loop_NTPase"/>
</dbReference>
<keyword evidence="5" id="KW-0479">Metal-binding</keyword>
<dbReference type="SMART" id="SM01287">
    <property type="entry name" value="Rtt106"/>
    <property type="match status" value="1"/>
</dbReference>
<feature type="compositionally biased region" description="Acidic residues" evidence="15">
    <location>
        <begin position="753"/>
        <end position="763"/>
    </location>
</feature>
<dbReference type="InterPro" id="IPR000969">
    <property type="entry name" value="SSRP1/POB3"/>
</dbReference>
<keyword evidence="6" id="KW-0227">DNA damage</keyword>
<dbReference type="GO" id="GO:0006351">
    <property type="term" value="P:DNA-templated transcription"/>
    <property type="evidence" value="ECO:0007669"/>
    <property type="project" value="InterPro"/>
</dbReference>